<keyword evidence="1" id="KW-0175">Coiled coil</keyword>
<reference evidence="3 4" key="1">
    <citation type="submission" date="2021-06" db="EMBL/GenBank/DDBJ databases">
        <authorList>
            <person name="Sun Q."/>
            <person name="Li D."/>
        </authorList>
    </citation>
    <scope>NUCLEOTIDE SEQUENCE [LARGE SCALE GENOMIC DNA]</scope>
    <source>
        <strain evidence="3 4">MSJ-11</strain>
    </source>
</reference>
<gene>
    <name evidence="3" type="ORF">KQI86_05800</name>
</gene>
<keyword evidence="4" id="KW-1185">Reference proteome</keyword>
<organism evidence="3 4">
    <name type="scientific">Clostridium mobile</name>
    <dbReference type="NCBI Taxonomy" id="2841512"/>
    <lineage>
        <taxon>Bacteria</taxon>
        <taxon>Bacillati</taxon>
        <taxon>Bacillota</taxon>
        <taxon>Clostridia</taxon>
        <taxon>Eubacteriales</taxon>
        <taxon>Clostridiaceae</taxon>
        <taxon>Clostridium</taxon>
    </lineage>
</organism>
<evidence type="ECO:0000256" key="1">
    <source>
        <dbReference type="SAM" id="Coils"/>
    </source>
</evidence>
<accession>A0ABS6EFN6</accession>
<feature type="region of interest" description="Disordered" evidence="2">
    <location>
        <begin position="313"/>
        <end position="340"/>
    </location>
</feature>
<name>A0ABS6EFN6_9CLOT</name>
<dbReference type="Proteomes" id="UP000726170">
    <property type="component" value="Unassembled WGS sequence"/>
</dbReference>
<proteinExistence type="predicted"/>
<comment type="caution">
    <text evidence="3">The sequence shown here is derived from an EMBL/GenBank/DDBJ whole genome shotgun (WGS) entry which is preliminary data.</text>
</comment>
<protein>
    <submittedName>
        <fullName evidence="3">Uncharacterized protein</fullName>
    </submittedName>
</protein>
<evidence type="ECO:0000313" key="4">
    <source>
        <dbReference type="Proteomes" id="UP000726170"/>
    </source>
</evidence>
<dbReference type="RefSeq" id="WP_216438216.1">
    <property type="nucleotide sequence ID" value="NZ_JAHLQF010000001.1"/>
</dbReference>
<evidence type="ECO:0000313" key="3">
    <source>
        <dbReference type="EMBL" id="MBU5483838.1"/>
    </source>
</evidence>
<dbReference type="EMBL" id="JAHLQF010000001">
    <property type="protein sequence ID" value="MBU5483838.1"/>
    <property type="molecule type" value="Genomic_DNA"/>
</dbReference>
<sequence>MDIKSISMRNTNVTFMDIINNNSSFKKVNKFAQDKVNTINKANNDLKISQKGLLKYDITKKLREAFEKGKKSGEFFENIVEEYKKIAENIGEEEKALLEESFDEVLNWGINGIVDEFDSFFNYSSRMLDGYGMSNDGKAFNKEEFKKHFMSALEKKLKGEVTNGDWDSLESMSLDDIKNITAFLNNMNKLPFANNMKDAENNIDNFMKSNKELLDKMNISDEAKEALKETMKNNAKAYAKVTSYKSQMNDYDKEIEKLFSLLAGLNSRYDSAEKILEKHKKENNMKMVTIYLRSQGELKKEIDGMKEKIEGIKKDREKLQKNPDTIESSEGYKKLSKYIS</sequence>
<evidence type="ECO:0000256" key="2">
    <source>
        <dbReference type="SAM" id="MobiDB-lite"/>
    </source>
</evidence>
<feature type="coiled-coil region" evidence="1">
    <location>
        <begin position="196"/>
        <end position="230"/>
    </location>
</feature>